<proteinExistence type="predicted"/>
<organism evidence="1 2">
    <name type="scientific">Klebsiella pneumoniae IS43</name>
    <dbReference type="NCBI Taxonomy" id="1432552"/>
    <lineage>
        <taxon>Bacteria</taxon>
        <taxon>Pseudomonadati</taxon>
        <taxon>Pseudomonadota</taxon>
        <taxon>Gammaproteobacteria</taxon>
        <taxon>Enterobacterales</taxon>
        <taxon>Enterobacteriaceae</taxon>
        <taxon>Klebsiella/Raoultella group</taxon>
        <taxon>Klebsiella</taxon>
        <taxon>Klebsiella pneumoniae complex</taxon>
    </lineage>
</organism>
<dbReference type="Proteomes" id="UP000019183">
    <property type="component" value="Unassembled WGS sequence"/>
</dbReference>
<keyword evidence="1" id="KW-0808">Transferase</keyword>
<sequence>MCEKPEVWQTWRADPIRHHTLMQRYAQFKTLYLNDLHYRQH</sequence>
<keyword evidence="1" id="KW-0418">Kinase</keyword>
<reference evidence="1" key="1">
    <citation type="submission" date="2013-10" db="EMBL/GenBank/DDBJ databases">
        <title>Antibiotic resistance diversity of beta-lactamase producers in the General Hospital Vienna.</title>
        <authorList>
            <person name="Barisic I."/>
            <person name="Mitteregger D."/>
            <person name="Hirschl A.M."/>
            <person name="Noehammer C."/>
            <person name="Wiesinger-Mayr H."/>
        </authorList>
    </citation>
    <scope>NUCLEOTIDE SEQUENCE [LARGE SCALE GENOMIC DNA]</scope>
    <source>
        <strain evidence="1">IS43</strain>
    </source>
</reference>
<dbReference type="EMBL" id="CBWK010000856">
    <property type="protein sequence ID" value="CDL12879.1"/>
    <property type="molecule type" value="Genomic_DNA"/>
</dbReference>
<name>W1DXN2_KLEPN</name>
<dbReference type="GO" id="GO:0004856">
    <property type="term" value="F:D-xylulokinase activity"/>
    <property type="evidence" value="ECO:0007669"/>
    <property type="project" value="UniProtKB-EC"/>
</dbReference>
<protein>
    <submittedName>
        <fullName evidence="1">Xylulose kinase</fullName>
        <ecNumber evidence="1">2.7.1.17</ecNumber>
    </submittedName>
</protein>
<evidence type="ECO:0000313" key="1">
    <source>
        <dbReference type="EMBL" id="CDL12879.1"/>
    </source>
</evidence>
<evidence type="ECO:0000313" key="2">
    <source>
        <dbReference type="Proteomes" id="UP000019183"/>
    </source>
</evidence>
<accession>W1DXN2</accession>
<keyword evidence="2" id="KW-1185">Reference proteome</keyword>
<dbReference type="EC" id="2.7.1.17" evidence="1"/>
<dbReference type="eggNOG" id="COG1070">
    <property type="taxonomic scope" value="Bacteria"/>
</dbReference>
<comment type="caution">
    <text evidence="1">The sequence shown here is derived from an EMBL/GenBank/DDBJ whole genome shotgun (WGS) entry which is preliminary data.</text>
</comment>
<dbReference type="AlphaFoldDB" id="W1DXN2"/>